<accession>A0A150R7Z0</accession>
<name>A0A150R7Z0_SORCE</name>
<reference evidence="2 3" key="1">
    <citation type="submission" date="2014-02" db="EMBL/GenBank/DDBJ databases">
        <title>The small core and large imbalanced accessory genome model reveals a collaborative survival strategy of Sorangium cellulosum strains in nature.</title>
        <authorList>
            <person name="Han K."/>
            <person name="Peng R."/>
            <person name="Blom J."/>
            <person name="Li Y.-Z."/>
        </authorList>
    </citation>
    <scope>NUCLEOTIDE SEQUENCE [LARGE SCALE GENOMIC DNA]</scope>
    <source>
        <strain evidence="2 3">So0011-07</strain>
    </source>
</reference>
<proteinExistence type="predicted"/>
<dbReference type="Proteomes" id="UP000075635">
    <property type="component" value="Unassembled WGS sequence"/>
</dbReference>
<evidence type="ECO:0000313" key="2">
    <source>
        <dbReference type="EMBL" id="KYF76056.1"/>
    </source>
</evidence>
<feature type="chain" id="PRO_5007567632" description="Secreted protein" evidence="1">
    <location>
        <begin position="27"/>
        <end position="154"/>
    </location>
</feature>
<dbReference type="EMBL" id="JEMB01003055">
    <property type="protein sequence ID" value="KYF76056.1"/>
    <property type="molecule type" value="Genomic_DNA"/>
</dbReference>
<evidence type="ECO:0008006" key="4">
    <source>
        <dbReference type="Google" id="ProtNLM"/>
    </source>
</evidence>
<evidence type="ECO:0000313" key="3">
    <source>
        <dbReference type="Proteomes" id="UP000075635"/>
    </source>
</evidence>
<dbReference type="AlphaFoldDB" id="A0A150R7Z0"/>
<keyword evidence="1" id="KW-0732">Signal</keyword>
<gene>
    <name evidence="2" type="ORF">BE17_11690</name>
</gene>
<sequence length="154" mass="15781">MNRIVKLTLVAASALALGAIALPAAARSSVAFIGRAQFPAEAGCFVESFGTMINNCSSMTSLIIPLIVDPGASGNYVYATVTAYAASTTGMVRCASFGVDSASGTVWGGAMQNLPALGSRQDIVLPGAYYFNSNSTAYVACHVGPGGQVNQIRY</sequence>
<evidence type="ECO:0000256" key="1">
    <source>
        <dbReference type="SAM" id="SignalP"/>
    </source>
</evidence>
<feature type="signal peptide" evidence="1">
    <location>
        <begin position="1"/>
        <end position="26"/>
    </location>
</feature>
<comment type="caution">
    <text evidence="2">The sequence shown here is derived from an EMBL/GenBank/DDBJ whole genome shotgun (WGS) entry which is preliminary data.</text>
</comment>
<organism evidence="2 3">
    <name type="scientific">Sorangium cellulosum</name>
    <name type="common">Polyangium cellulosum</name>
    <dbReference type="NCBI Taxonomy" id="56"/>
    <lineage>
        <taxon>Bacteria</taxon>
        <taxon>Pseudomonadati</taxon>
        <taxon>Myxococcota</taxon>
        <taxon>Polyangia</taxon>
        <taxon>Polyangiales</taxon>
        <taxon>Polyangiaceae</taxon>
        <taxon>Sorangium</taxon>
    </lineage>
</organism>
<protein>
    <recommendedName>
        <fullName evidence="4">Secreted protein</fullName>
    </recommendedName>
</protein>